<dbReference type="AlphaFoldDB" id="A0A4S3JE12"/>
<name>A0A4S3JE12_9EURO</name>
<reference evidence="1 2" key="1">
    <citation type="submission" date="2019-03" db="EMBL/GenBank/DDBJ databases">
        <title>The genome sequence of a newly discovered highly antifungal drug resistant Aspergillus species, Aspergillus tanneri NIH 1004.</title>
        <authorList>
            <person name="Mounaud S."/>
            <person name="Singh I."/>
            <person name="Joardar V."/>
            <person name="Pakala S."/>
            <person name="Pakala S."/>
            <person name="Venepally P."/>
            <person name="Hoover J."/>
            <person name="Nierman W."/>
            <person name="Chung J."/>
            <person name="Losada L."/>
        </authorList>
    </citation>
    <scope>NUCLEOTIDE SEQUENCE [LARGE SCALE GENOMIC DNA]</scope>
    <source>
        <strain evidence="1 2">NIH1004</strain>
    </source>
</reference>
<evidence type="ECO:0000313" key="2">
    <source>
        <dbReference type="Proteomes" id="UP000308092"/>
    </source>
</evidence>
<dbReference type="Proteomes" id="UP000308092">
    <property type="component" value="Unassembled WGS sequence"/>
</dbReference>
<dbReference type="VEuPathDB" id="FungiDB:EYZ11_007030"/>
<sequence>MPIVVGGVYCPCLEQDYFGDPGWILDSQWRPYISQLRTEVLYEGHIELNIKEQGTRMKTVEISNAPHYTFSVGRV</sequence>
<dbReference type="EMBL" id="SOSA01000261">
    <property type="protein sequence ID" value="THC93506.1"/>
    <property type="molecule type" value="Genomic_DNA"/>
</dbReference>
<accession>A0A4S3JE12</accession>
<evidence type="ECO:0000313" key="1">
    <source>
        <dbReference type="EMBL" id="THC93506.1"/>
    </source>
</evidence>
<gene>
    <name evidence="1" type="ORF">EYZ11_007030</name>
</gene>
<protein>
    <submittedName>
        <fullName evidence="1">Uncharacterized protein</fullName>
    </submittedName>
</protein>
<proteinExistence type="predicted"/>
<comment type="caution">
    <text evidence="1">The sequence shown here is derived from an EMBL/GenBank/DDBJ whole genome shotgun (WGS) entry which is preliminary data.</text>
</comment>
<keyword evidence="2" id="KW-1185">Reference proteome</keyword>
<organism evidence="1 2">
    <name type="scientific">Aspergillus tanneri</name>
    <dbReference type="NCBI Taxonomy" id="1220188"/>
    <lineage>
        <taxon>Eukaryota</taxon>
        <taxon>Fungi</taxon>
        <taxon>Dikarya</taxon>
        <taxon>Ascomycota</taxon>
        <taxon>Pezizomycotina</taxon>
        <taxon>Eurotiomycetes</taxon>
        <taxon>Eurotiomycetidae</taxon>
        <taxon>Eurotiales</taxon>
        <taxon>Aspergillaceae</taxon>
        <taxon>Aspergillus</taxon>
        <taxon>Aspergillus subgen. Circumdati</taxon>
    </lineage>
</organism>